<proteinExistence type="inferred from homology"/>
<dbReference type="GO" id="GO:0019695">
    <property type="term" value="P:choline metabolic process"/>
    <property type="evidence" value="ECO:0007669"/>
    <property type="project" value="TreeGrafter"/>
</dbReference>
<dbReference type="GO" id="GO:0006581">
    <property type="term" value="P:acetylcholine catabolic process"/>
    <property type="evidence" value="ECO:0007669"/>
    <property type="project" value="TreeGrafter"/>
</dbReference>
<feature type="chain" id="PRO_5017025525" description="Carboxylesterase type B domain-containing protein" evidence="4">
    <location>
        <begin position="25"/>
        <end position="93"/>
    </location>
</feature>
<dbReference type="InterPro" id="IPR029058">
    <property type="entry name" value="AB_hydrolase_fold"/>
</dbReference>
<keyword evidence="3" id="KW-0378">Hydrolase</keyword>
<keyword evidence="7" id="KW-1185">Reference proteome</keyword>
<dbReference type="GO" id="GO:0005886">
    <property type="term" value="C:plasma membrane"/>
    <property type="evidence" value="ECO:0007669"/>
    <property type="project" value="TreeGrafter"/>
</dbReference>
<protein>
    <recommendedName>
        <fullName evidence="5">Carboxylesterase type B domain-containing protein</fullName>
    </recommendedName>
</protein>
<dbReference type="OrthoDB" id="3200163at2759"/>
<dbReference type="GO" id="GO:0003990">
    <property type="term" value="F:acetylcholinesterase activity"/>
    <property type="evidence" value="ECO:0007669"/>
    <property type="project" value="TreeGrafter"/>
</dbReference>
<evidence type="ECO:0000256" key="2">
    <source>
        <dbReference type="ARBA" id="ARBA00022487"/>
    </source>
</evidence>
<evidence type="ECO:0000313" key="7">
    <source>
        <dbReference type="Proteomes" id="UP000252519"/>
    </source>
</evidence>
<dbReference type="SUPFAM" id="SSF53474">
    <property type="entry name" value="alpha/beta-Hydrolases"/>
    <property type="match status" value="1"/>
</dbReference>
<evidence type="ECO:0000259" key="5">
    <source>
        <dbReference type="Pfam" id="PF00135"/>
    </source>
</evidence>
<dbReference type="AlphaFoldDB" id="A0A368F7D1"/>
<comment type="similarity">
    <text evidence="1">Belongs to the type-B carboxylesterase/lipase family.</text>
</comment>
<dbReference type="PANTHER" id="PTHR43918:SF15">
    <property type="entry name" value="CARBOXYLIC ESTER HYDROLASE"/>
    <property type="match status" value="1"/>
</dbReference>
<dbReference type="InterPro" id="IPR002018">
    <property type="entry name" value="CarbesteraseB"/>
</dbReference>
<gene>
    <name evidence="6" type="ORF">ANCCAN_26201</name>
</gene>
<dbReference type="Pfam" id="PF00135">
    <property type="entry name" value="COesterase"/>
    <property type="match status" value="1"/>
</dbReference>
<dbReference type="InterPro" id="IPR050654">
    <property type="entry name" value="AChE-related_enzymes"/>
</dbReference>
<dbReference type="GO" id="GO:0005615">
    <property type="term" value="C:extracellular space"/>
    <property type="evidence" value="ECO:0007669"/>
    <property type="project" value="TreeGrafter"/>
</dbReference>
<keyword evidence="4" id="KW-0732">Signal</keyword>
<name>A0A368F7D1_ANCCA</name>
<dbReference type="Gene3D" id="3.40.50.1820">
    <property type="entry name" value="alpha/beta hydrolase"/>
    <property type="match status" value="1"/>
</dbReference>
<dbReference type="PANTHER" id="PTHR43918">
    <property type="entry name" value="ACETYLCHOLINESTERASE"/>
    <property type="match status" value="1"/>
</dbReference>
<keyword evidence="2" id="KW-0719">Serine esterase</keyword>
<accession>A0A368F7D1</accession>
<evidence type="ECO:0000313" key="6">
    <source>
        <dbReference type="EMBL" id="RCN28061.1"/>
    </source>
</evidence>
<organism evidence="6 7">
    <name type="scientific">Ancylostoma caninum</name>
    <name type="common">Dog hookworm</name>
    <dbReference type="NCBI Taxonomy" id="29170"/>
    <lineage>
        <taxon>Eukaryota</taxon>
        <taxon>Metazoa</taxon>
        <taxon>Ecdysozoa</taxon>
        <taxon>Nematoda</taxon>
        <taxon>Chromadorea</taxon>
        <taxon>Rhabditida</taxon>
        <taxon>Rhabditina</taxon>
        <taxon>Rhabditomorpha</taxon>
        <taxon>Strongyloidea</taxon>
        <taxon>Ancylostomatidae</taxon>
        <taxon>Ancylostomatinae</taxon>
        <taxon>Ancylostoma</taxon>
    </lineage>
</organism>
<comment type="caution">
    <text evidence="6">The sequence shown here is derived from an EMBL/GenBank/DDBJ whole genome shotgun (WGS) entry which is preliminary data.</text>
</comment>
<dbReference type="EMBL" id="JOJR01003090">
    <property type="protein sequence ID" value="RCN28061.1"/>
    <property type="molecule type" value="Genomic_DNA"/>
</dbReference>
<feature type="domain" description="Carboxylesterase type B" evidence="5">
    <location>
        <begin position="31"/>
        <end position="82"/>
    </location>
</feature>
<dbReference type="Proteomes" id="UP000252519">
    <property type="component" value="Unassembled WGS sequence"/>
</dbReference>
<feature type="signal peptide" evidence="4">
    <location>
        <begin position="1"/>
        <end position="24"/>
    </location>
</feature>
<sequence>MKWRLVQILAVLRAALPVIRFADARAVLSDDHVVHTALGTIRGVPQQFGNERVSAFLGVPYARPPVGIRRFAKPEKVQPWTVRLSVLCQADEG</sequence>
<evidence type="ECO:0000256" key="4">
    <source>
        <dbReference type="SAM" id="SignalP"/>
    </source>
</evidence>
<evidence type="ECO:0000256" key="1">
    <source>
        <dbReference type="ARBA" id="ARBA00005964"/>
    </source>
</evidence>
<dbReference type="STRING" id="29170.A0A368F7D1"/>
<evidence type="ECO:0000256" key="3">
    <source>
        <dbReference type="ARBA" id="ARBA00022801"/>
    </source>
</evidence>
<reference evidence="6 7" key="1">
    <citation type="submission" date="2014-10" db="EMBL/GenBank/DDBJ databases">
        <title>Draft genome of the hookworm Ancylostoma caninum.</title>
        <authorList>
            <person name="Mitreva M."/>
        </authorList>
    </citation>
    <scope>NUCLEOTIDE SEQUENCE [LARGE SCALE GENOMIC DNA]</scope>
    <source>
        <strain evidence="6 7">Baltimore</strain>
    </source>
</reference>